<dbReference type="OrthoDB" id="6429365at2759"/>
<evidence type="ECO:0000313" key="3">
    <source>
        <dbReference type="Proteomes" id="UP000675881"/>
    </source>
</evidence>
<dbReference type="GO" id="GO:0031298">
    <property type="term" value="C:replication fork protection complex"/>
    <property type="evidence" value="ECO:0007669"/>
    <property type="project" value="TreeGrafter"/>
</dbReference>
<organism evidence="2 3">
    <name type="scientific">Lepeophtheirus salmonis</name>
    <name type="common">Salmon louse</name>
    <name type="synonym">Caligus salmonis</name>
    <dbReference type="NCBI Taxonomy" id="72036"/>
    <lineage>
        <taxon>Eukaryota</taxon>
        <taxon>Metazoa</taxon>
        <taxon>Ecdysozoa</taxon>
        <taxon>Arthropoda</taxon>
        <taxon>Crustacea</taxon>
        <taxon>Multicrustacea</taxon>
        <taxon>Hexanauplia</taxon>
        <taxon>Copepoda</taxon>
        <taxon>Siphonostomatoida</taxon>
        <taxon>Caligidae</taxon>
        <taxon>Lepeophtheirus</taxon>
    </lineage>
</organism>
<sequence>MECSNFGGHFSDIQGSSVSQLESNIKKLLENPDWYEDDSSESNSSFTQEDTSGNEDSSDSNTEEEDGNPKNLKNYNDDDISCQSSDSDSKEPPSKKMCDDCKPSTSMNKTTRTNLKNTVRDIVTYWVAAPSGNTKKDSEVSTESSSDDDDQSTSVPQNKNQPIGPDASSASEIKEIRKKKILKIMYNSRKKHRQQVSQYSLNHLCFFHKPLFSPEIMSYIVYEGLQTFENLMIESKSHNDTAVKKQGSCLHLFVSAIKQILITIHQMEVNAKNSERRYEIHDIILLLMEMSNLRQFHLLLIWKYNLSYQTRCFINDVVMCNHKLLVLFEKVNSSDKFIKEHLDQFARVEVMKQYAYCLETFESNTELLNEAIFTMIHHVSGNLNGHEALLIPEILNTFSNVLENELFFSGEKWSDLIEYMIQRFMNNMNENPVDAPPRLLESVLEEDQSSQYSIPYDRIQFIPLRNNKTINNLQWYYSECKNSEDPVGSIIDMYKEAEYETLTRESVLQGLLSYRIITHAQYIKLAIVKPTLTINNSSSDTTSSNPAELGSQRGESESGQDNIYKKLASDGDLISETKLTRAGKQITNFAKPKIPNMAL</sequence>
<dbReference type="GO" id="GO:0009649">
    <property type="term" value="P:entrainment of circadian clock"/>
    <property type="evidence" value="ECO:0007669"/>
    <property type="project" value="TreeGrafter"/>
</dbReference>
<feature type="region of interest" description="Disordered" evidence="1">
    <location>
        <begin position="130"/>
        <end position="172"/>
    </location>
</feature>
<evidence type="ECO:0000313" key="2">
    <source>
        <dbReference type="EMBL" id="CAF2832211.1"/>
    </source>
</evidence>
<dbReference type="EMBL" id="HG994592">
    <property type="protein sequence ID" value="CAF2832211.1"/>
    <property type="molecule type" value="Genomic_DNA"/>
</dbReference>
<dbReference type="InterPro" id="IPR044998">
    <property type="entry name" value="Timeless"/>
</dbReference>
<feature type="region of interest" description="Disordered" evidence="1">
    <location>
        <begin position="1"/>
        <end position="20"/>
    </location>
</feature>
<feature type="compositionally biased region" description="Acidic residues" evidence="1">
    <location>
        <begin position="52"/>
        <end position="66"/>
    </location>
</feature>
<protein>
    <submittedName>
        <fullName evidence="2">(salmon louse) hypothetical protein</fullName>
    </submittedName>
</protein>
<dbReference type="GO" id="GO:0003677">
    <property type="term" value="F:DNA binding"/>
    <property type="evidence" value="ECO:0007669"/>
    <property type="project" value="TreeGrafter"/>
</dbReference>
<dbReference type="GO" id="GO:0000076">
    <property type="term" value="P:DNA replication checkpoint signaling"/>
    <property type="evidence" value="ECO:0007669"/>
    <property type="project" value="TreeGrafter"/>
</dbReference>
<gene>
    <name evidence="2" type="ORF">LSAA_4376</name>
</gene>
<dbReference type="PANTHER" id="PTHR22940:SF5">
    <property type="entry name" value="PROTEIN TIMELESS"/>
    <property type="match status" value="1"/>
</dbReference>
<feature type="region of interest" description="Disordered" evidence="1">
    <location>
        <begin position="29"/>
        <end position="114"/>
    </location>
</feature>
<feature type="region of interest" description="Disordered" evidence="1">
    <location>
        <begin position="535"/>
        <end position="562"/>
    </location>
</feature>
<dbReference type="Proteomes" id="UP000675881">
    <property type="component" value="Chromosome 13"/>
</dbReference>
<dbReference type="AlphaFoldDB" id="A0A7R8CIG5"/>
<proteinExistence type="predicted"/>
<dbReference type="PANTHER" id="PTHR22940">
    <property type="entry name" value="TIMEOUT/TIMELESS-2"/>
    <property type="match status" value="1"/>
</dbReference>
<reference evidence="2" key="1">
    <citation type="submission" date="2021-02" db="EMBL/GenBank/DDBJ databases">
        <authorList>
            <person name="Bekaert M."/>
        </authorList>
    </citation>
    <scope>NUCLEOTIDE SEQUENCE</scope>
    <source>
        <strain evidence="2">IoA-00</strain>
    </source>
</reference>
<keyword evidence="3" id="KW-1185">Reference proteome</keyword>
<dbReference type="GO" id="GO:0043111">
    <property type="term" value="P:replication fork arrest"/>
    <property type="evidence" value="ECO:0007669"/>
    <property type="project" value="TreeGrafter"/>
</dbReference>
<feature type="compositionally biased region" description="Polar residues" evidence="1">
    <location>
        <begin position="103"/>
        <end position="114"/>
    </location>
</feature>
<evidence type="ECO:0000256" key="1">
    <source>
        <dbReference type="SAM" id="MobiDB-lite"/>
    </source>
</evidence>
<accession>A0A7R8CIG5</accession>
<feature type="compositionally biased region" description="Low complexity" evidence="1">
    <location>
        <begin position="535"/>
        <end position="545"/>
    </location>
</feature>
<dbReference type="GO" id="GO:0006281">
    <property type="term" value="P:DNA repair"/>
    <property type="evidence" value="ECO:0007669"/>
    <property type="project" value="TreeGrafter"/>
</dbReference>
<feature type="compositionally biased region" description="Basic and acidic residues" evidence="1">
    <location>
        <begin position="87"/>
        <end position="102"/>
    </location>
</feature>
<name>A0A7R8CIG5_LEPSM</name>